<keyword evidence="3" id="KW-1185">Reference proteome</keyword>
<dbReference type="EMBL" id="FNDD01000001">
    <property type="protein sequence ID" value="SDG69147.1"/>
    <property type="molecule type" value="Genomic_DNA"/>
</dbReference>
<name>A0A1G7WAX0_9VIBR</name>
<feature type="transmembrane region" description="Helical" evidence="1">
    <location>
        <begin position="85"/>
        <end position="112"/>
    </location>
</feature>
<reference evidence="2 3" key="1">
    <citation type="submission" date="2016-10" db="EMBL/GenBank/DDBJ databases">
        <authorList>
            <person name="de Groot N.N."/>
        </authorList>
    </citation>
    <scope>NUCLEOTIDE SEQUENCE [LARGE SCALE GENOMIC DNA]</scope>
    <source>
        <strain evidence="2 3">CGMCC 1.10228</strain>
    </source>
</reference>
<evidence type="ECO:0000256" key="1">
    <source>
        <dbReference type="SAM" id="Phobius"/>
    </source>
</evidence>
<organism evidence="2 3">
    <name type="scientific">Vibrio xiamenensis</name>
    <dbReference type="NCBI Taxonomy" id="861298"/>
    <lineage>
        <taxon>Bacteria</taxon>
        <taxon>Pseudomonadati</taxon>
        <taxon>Pseudomonadota</taxon>
        <taxon>Gammaproteobacteria</taxon>
        <taxon>Vibrionales</taxon>
        <taxon>Vibrionaceae</taxon>
        <taxon>Vibrio</taxon>
    </lineage>
</organism>
<sequence length="120" mass="13875">MFFLTVAIIIGCLGVMSTSDPIALKEMYQSPFDWLTSLVELLYLLAFYSYAFDKKYFSKPMLYVLMILVPVIGIIPEIIELKDSFMYMSSMFIFNSIILMVLIYGGVTYILVKLLHRNKI</sequence>
<keyword evidence="1" id="KW-0812">Transmembrane</keyword>
<proteinExistence type="predicted"/>
<evidence type="ECO:0000313" key="3">
    <source>
        <dbReference type="Proteomes" id="UP000198854"/>
    </source>
</evidence>
<feature type="transmembrane region" description="Helical" evidence="1">
    <location>
        <begin position="61"/>
        <end position="79"/>
    </location>
</feature>
<keyword evidence="1" id="KW-0472">Membrane</keyword>
<dbReference type="Proteomes" id="UP000198854">
    <property type="component" value="Unassembled WGS sequence"/>
</dbReference>
<protein>
    <submittedName>
        <fullName evidence="2">Uncharacterized protein</fullName>
    </submittedName>
</protein>
<feature type="transmembrane region" description="Helical" evidence="1">
    <location>
        <begin position="34"/>
        <end position="52"/>
    </location>
</feature>
<accession>A0A1G7WAX0</accession>
<dbReference type="AlphaFoldDB" id="A0A1G7WAX0"/>
<keyword evidence="1" id="KW-1133">Transmembrane helix</keyword>
<evidence type="ECO:0000313" key="2">
    <source>
        <dbReference type="EMBL" id="SDG69147.1"/>
    </source>
</evidence>
<gene>
    <name evidence="2" type="ORF">SAMN04488136_101298</name>
</gene>